<gene>
    <name evidence="1" type="ORF">PLEOSDRAFT_1048370</name>
</gene>
<organism evidence="1 2">
    <name type="scientific">Pleurotus ostreatus (strain PC15)</name>
    <name type="common">Oyster mushroom</name>
    <dbReference type="NCBI Taxonomy" id="1137138"/>
    <lineage>
        <taxon>Eukaryota</taxon>
        <taxon>Fungi</taxon>
        <taxon>Dikarya</taxon>
        <taxon>Basidiomycota</taxon>
        <taxon>Agaricomycotina</taxon>
        <taxon>Agaricomycetes</taxon>
        <taxon>Agaricomycetidae</taxon>
        <taxon>Agaricales</taxon>
        <taxon>Pleurotineae</taxon>
        <taxon>Pleurotaceae</taxon>
        <taxon>Pleurotus</taxon>
    </lineage>
</organism>
<dbReference type="EMBL" id="KL198012">
    <property type="protein sequence ID" value="KDQ23829.1"/>
    <property type="molecule type" value="Genomic_DNA"/>
</dbReference>
<reference evidence="2" key="1">
    <citation type="journal article" date="2014" name="Proc. Natl. Acad. Sci. U.S.A.">
        <title>Extensive sampling of basidiomycete genomes demonstrates inadequacy of the white-rot/brown-rot paradigm for wood decay fungi.</title>
        <authorList>
            <person name="Riley R."/>
            <person name="Salamov A.A."/>
            <person name="Brown D.W."/>
            <person name="Nagy L.G."/>
            <person name="Floudas D."/>
            <person name="Held B.W."/>
            <person name="Levasseur A."/>
            <person name="Lombard V."/>
            <person name="Morin E."/>
            <person name="Otillar R."/>
            <person name="Lindquist E.A."/>
            <person name="Sun H."/>
            <person name="LaButti K.M."/>
            <person name="Schmutz J."/>
            <person name="Jabbour D."/>
            <person name="Luo H."/>
            <person name="Baker S.E."/>
            <person name="Pisabarro A.G."/>
            <person name="Walton J.D."/>
            <person name="Blanchette R.A."/>
            <person name="Henrissat B."/>
            <person name="Martin F."/>
            <person name="Cullen D."/>
            <person name="Hibbett D.S."/>
            <person name="Grigoriev I.V."/>
        </authorList>
    </citation>
    <scope>NUCLEOTIDE SEQUENCE [LARGE SCALE GENOMIC DNA]</scope>
    <source>
        <strain evidence="2">PC15</strain>
    </source>
</reference>
<proteinExistence type="predicted"/>
<dbReference type="Proteomes" id="UP000027073">
    <property type="component" value="Unassembled WGS sequence"/>
</dbReference>
<dbReference type="OrthoDB" id="3237970at2759"/>
<dbReference type="AlphaFoldDB" id="A0A067N7P6"/>
<evidence type="ECO:0000313" key="1">
    <source>
        <dbReference type="EMBL" id="KDQ23829.1"/>
    </source>
</evidence>
<accession>A0A067N7P6</accession>
<dbReference type="HOGENOM" id="CLU_162139_0_0_1"/>
<sequence>MRASAAHYLRIVPRSSLRVKPSAITPAPAPQVTELRQPTIIDVLTKRRDAAGSQWPQNLRIEPVLKREALQNVRAEVRSDLKALLRER</sequence>
<dbReference type="VEuPathDB" id="FungiDB:PLEOSDRAFT_1048370"/>
<evidence type="ECO:0000313" key="2">
    <source>
        <dbReference type="Proteomes" id="UP000027073"/>
    </source>
</evidence>
<name>A0A067N7P6_PLEO1</name>
<dbReference type="InParanoid" id="A0A067N7P6"/>
<protein>
    <submittedName>
        <fullName evidence="1">Uncharacterized protein</fullName>
    </submittedName>
</protein>